<dbReference type="OrthoDB" id="580775at2"/>
<keyword evidence="1" id="KW-0436">Ligase</keyword>
<dbReference type="AlphaFoldDB" id="A0A1M7CTN5"/>
<dbReference type="GO" id="GO:0016874">
    <property type="term" value="F:ligase activity"/>
    <property type="evidence" value="ECO:0007669"/>
    <property type="project" value="UniProtKB-KW"/>
</dbReference>
<dbReference type="STRING" id="1123231.SAMN02745189_00889"/>
<dbReference type="PANTHER" id="PTHR36932:SF1">
    <property type="entry name" value="CAPSULAR POLYSACCHARIDE BIOSYNTHESIS PROTEIN"/>
    <property type="match status" value="1"/>
</dbReference>
<protein>
    <submittedName>
        <fullName evidence="1">Phenylacetate-CoA ligase</fullName>
    </submittedName>
</protein>
<dbReference type="Gene3D" id="3.40.50.12780">
    <property type="entry name" value="N-terminal domain of ligase-like"/>
    <property type="match status" value="1"/>
</dbReference>
<dbReference type="Proteomes" id="UP000184206">
    <property type="component" value="Unassembled WGS sequence"/>
</dbReference>
<reference evidence="1 2" key="1">
    <citation type="submission" date="2016-11" db="EMBL/GenBank/DDBJ databases">
        <authorList>
            <person name="Jaros S."/>
            <person name="Januszkiewicz K."/>
            <person name="Wedrychowicz H."/>
        </authorList>
    </citation>
    <scope>NUCLEOTIDE SEQUENCE [LARGE SCALE GENOMIC DNA]</scope>
    <source>
        <strain evidence="1 2">DSM 16010</strain>
    </source>
</reference>
<dbReference type="RefSeq" id="WP_072708657.1">
    <property type="nucleotide sequence ID" value="NZ_FRCF01000002.1"/>
</dbReference>
<sequence>MLNKIKTVSAHDIYHASPVFMQHVFTSAYGYKLKRERYSSLYREALKNYIRGRADPQELLVHLMHHLKENIKVYENIEIDENDIMASFKRLPFTEKGDLRYALEDRSYKKGMIRESLTSGTTGANLIVYDSEHDRAKRMAFLDYIKYQNGVMPFSKRASFTGQELTLPDHNNKLWRFNYTMNQMLYAARYITPDNVSHIYESLERFRPVSMDGSPSALHILAKHMLRGDIKASWDVTAIFPTNEILTPRVKRDLEKAFDTIVIDQYSTAEGAPFIYSDPEGRYMLGDETGLFEFFRKGHHLYEMVVTTFINEATPIVRYKIGDQVEMASDAEYLNSFEDECRISKIIGRGADFLYSSDGNKVNSIIVAWIADELEDVVAHTQFIQEEMNRVTINIVVEEDFTEHHERTLRERTKKMLGREVDVIFNYMDAIPKARSGKVRFIINEVE</sequence>
<organism evidence="1 2">
    <name type="scientific">Lacicoccus alkaliphilus DSM 16010</name>
    <dbReference type="NCBI Taxonomy" id="1123231"/>
    <lineage>
        <taxon>Bacteria</taxon>
        <taxon>Bacillati</taxon>
        <taxon>Bacillota</taxon>
        <taxon>Bacilli</taxon>
        <taxon>Bacillales</taxon>
        <taxon>Salinicoccaceae</taxon>
        <taxon>Lacicoccus</taxon>
    </lineage>
</organism>
<dbReference type="InterPro" id="IPR042099">
    <property type="entry name" value="ANL_N_sf"/>
</dbReference>
<dbReference type="SUPFAM" id="SSF56801">
    <property type="entry name" value="Acetyl-CoA synthetase-like"/>
    <property type="match status" value="1"/>
</dbReference>
<dbReference type="PANTHER" id="PTHR36932">
    <property type="entry name" value="CAPSULAR POLYSACCHARIDE BIOSYNTHESIS PROTEIN"/>
    <property type="match status" value="1"/>
</dbReference>
<gene>
    <name evidence="1" type="ORF">SAMN02745189_00889</name>
</gene>
<proteinExistence type="predicted"/>
<keyword evidence="2" id="KW-1185">Reference proteome</keyword>
<dbReference type="InterPro" id="IPR053158">
    <property type="entry name" value="CapK_Type1_Caps_Biosynth"/>
</dbReference>
<name>A0A1M7CTN5_9BACL</name>
<evidence type="ECO:0000313" key="1">
    <source>
        <dbReference type="EMBL" id="SHL70611.1"/>
    </source>
</evidence>
<accession>A0A1M7CTN5</accession>
<evidence type="ECO:0000313" key="2">
    <source>
        <dbReference type="Proteomes" id="UP000184206"/>
    </source>
</evidence>
<dbReference type="EMBL" id="FRCF01000002">
    <property type="protein sequence ID" value="SHL70611.1"/>
    <property type="molecule type" value="Genomic_DNA"/>
</dbReference>